<dbReference type="Proteomes" id="UP000612266">
    <property type="component" value="Unassembled WGS sequence"/>
</dbReference>
<dbReference type="EMBL" id="JADSJR010000002">
    <property type="protein sequence ID" value="MBG2913093.1"/>
    <property type="molecule type" value="Genomic_DNA"/>
</dbReference>
<keyword evidence="7" id="KW-0078">Bacteriocin</keyword>
<evidence type="ECO:0000313" key="11">
    <source>
        <dbReference type="EMBL" id="MBG2913093.1"/>
    </source>
</evidence>
<evidence type="ECO:0000256" key="7">
    <source>
        <dbReference type="ARBA" id="ARBA00023048"/>
    </source>
</evidence>
<dbReference type="SUPFAM" id="SSF54060">
    <property type="entry name" value="His-Me finger endonucleases"/>
    <property type="match status" value="1"/>
</dbReference>
<evidence type="ECO:0000259" key="10">
    <source>
        <dbReference type="SMART" id="SM00507"/>
    </source>
</evidence>
<comment type="similarity">
    <text evidence="1">Belongs to the colicin/pyosin nuclease family.</text>
</comment>
<evidence type="ECO:0000313" key="12">
    <source>
        <dbReference type="Proteomes" id="UP000612266"/>
    </source>
</evidence>
<dbReference type="Gene3D" id="1.10.287.620">
    <property type="entry name" value="Helix Hairpins"/>
    <property type="match status" value="1"/>
</dbReference>
<keyword evidence="3" id="KW-0540">Nuclease</keyword>
<feature type="compositionally biased region" description="Basic and acidic residues" evidence="9">
    <location>
        <begin position="28"/>
        <end position="46"/>
    </location>
</feature>
<feature type="coiled-coil region" evidence="8">
    <location>
        <begin position="321"/>
        <end position="369"/>
    </location>
</feature>
<evidence type="ECO:0000256" key="9">
    <source>
        <dbReference type="SAM" id="MobiDB-lite"/>
    </source>
</evidence>
<keyword evidence="4" id="KW-0255">Endonuclease</keyword>
<evidence type="ECO:0000256" key="1">
    <source>
        <dbReference type="ARBA" id="ARBA00006811"/>
    </source>
</evidence>
<evidence type="ECO:0000256" key="5">
    <source>
        <dbReference type="ARBA" id="ARBA00022801"/>
    </source>
</evidence>
<protein>
    <recommendedName>
        <fullName evidence="10">HNH nuclease domain-containing protein</fullName>
    </recommendedName>
</protein>
<dbReference type="GO" id="GO:0016787">
    <property type="term" value="F:hydrolase activity"/>
    <property type="evidence" value="ECO:0007669"/>
    <property type="project" value="UniProtKB-KW"/>
</dbReference>
<evidence type="ECO:0000256" key="2">
    <source>
        <dbReference type="ARBA" id="ARBA00022529"/>
    </source>
</evidence>
<dbReference type="GO" id="GO:0031640">
    <property type="term" value="P:killing of cells of another organism"/>
    <property type="evidence" value="ECO:0007669"/>
    <property type="project" value="UniProtKB-KW"/>
</dbReference>
<dbReference type="InterPro" id="IPR016128">
    <property type="entry name" value="Pyosin/cloacin_T_dom"/>
</dbReference>
<dbReference type="GO" id="GO:0042742">
    <property type="term" value="P:defense response to bacterium"/>
    <property type="evidence" value="ECO:0007669"/>
    <property type="project" value="UniProtKB-KW"/>
</dbReference>
<feature type="compositionally biased region" description="Basic and acidic residues" evidence="9">
    <location>
        <begin position="439"/>
        <end position="450"/>
    </location>
</feature>
<accession>A0A8I0WPU1</accession>
<dbReference type="Pfam" id="PF21431">
    <property type="entry name" value="Col-Pyo_DNase"/>
    <property type="match status" value="1"/>
</dbReference>
<dbReference type="InterPro" id="IPR037146">
    <property type="entry name" value="Colicin/pyocin_DNase_dom_sf"/>
</dbReference>
<comment type="caution">
    <text evidence="11">The sequence shown here is derived from an EMBL/GenBank/DDBJ whole genome shotgun (WGS) entry which is preliminary data.</text>
</comment>
<dbReference type="InterPro" id="IPR003615">
    <property type="entry name" value="HNH_nuc"/>
</dbReference>
<feature type="compositionally biased region" description="Polar residues" evidence="9">
    <location>
        <begin position="16"/>
        <end position="26"/>
    </location>
</feature>
<feature type="region of interest" description="Disordered" evidence="9">
    <location>
        <begin position="411"/>
        <end position="451"/>
    </location>
</feature>
<dbReference type="Pfam" id="PF03515">
    <property type="entry name" value="Cloacin"/>
    <property type="match status" value="1"/>
</dbReference>
<gene>
    <name evidence="11" type="ORF">I4901_01715</name>
</gene>
<keyword evidence="6" id="KW-0044">Antibiotic</keyword>
<evidence type="ECO:0000256" key="8">
    <source>
        <dbReference type="SAM" id="Coils"/>
    </source>
</evidence>
<evidence type="ECO:0000256" key="3">
    <source>
        <dbReference type="ARBA" id="ARBA00022722"/>
    </source>
</evidence>
<proteinExistence type="inferred from homology"/>
<keyword evidence="5" id="KW-0378">Hydrolase</keyword>
<evidence type="ECO:0000256" key="6">
    <source>
        <dbReference type="ARBA" id="ARBA00023022"/>
    </source>
</evidence>
<reference evidence="11" key="1">
    <citation type="submission" date="2020-11" db="EMBL/GenBank/DDBJ databases">
        <title>Enhanced detection system for hospital associated transmission using whole genome sequencing surveillance.</title>
        <authorList>
            <person name="Harrison L.H."/>
            <person name="Van Tyne D."/>
            <person name="Marsh J.W."/>
            <person name="Griffith M.P."/>
            <person name="Snyder D.J."/>
            <person name="Cooper V.S."/>
            <person name="Mustapha M."/>
        </authorList>
    </citation>
    <scope>NUCLEOTIDE SEQUENCE</scope>
    <source>
        <strain evidence="11">PR00070</strain>
    </source>
</reference>
<dbReference type="SUPFAM" id="SSF69985">
    <property type="entry name" value="Colicin E3 receptor domain"/>
    <property type="match status" value="1"/>
</dbReference>
<keyword evidence="2" id="KW-0929">Antimicrobial</keyword>
<feature type="compositionally biased region" description="Basic and acidic residues" evidence="9">
    <location>
        <begin position="411"/>
        <end position="422"/>
    </location>
</feature>
<dbReference type="SMART" id="SM00507">
    <property type="entry name" value="HNHc"/>
    <property type="match status" value="1"/>
</dbReference>
<sequence length="556" mass="62493">MSDNDDNDIHIEITDGISSSNDNSEYTDNDRDDREDNETGNHEKEGGGYSEYYDDNINLSESPEAASVIPVGSTVFLFPLKNGVLNFTIASGNLSATQTAITTAFNFAKNNVAQVVSKASLLNRFTPWGIAIEGLMPNNNIMSTKEEMALLNKHGFLNIYDEKKAYQVSTLPASVIATEIGRFIKEKQVVVDTYITSAFDEIKQKQKTVISVNGSLSVPIVQAKPTGMQGIYTAEIIPNMKPIKIKLEQEKEWKKQRTVVNTQPPVSQYLPSIELKNYHAIVDFGNDNEPLYVSISEQLSQEDEKKLIEQAKKDWIALYPLEAAKQALNKAIIELDVAKKKEDTLKVNVASLQKTYEAKKAEYDEWLKKYSSLPANAIKLVYNAKVKEPEIALNEARKALAIAVESRKKAESKKKAAEDKVKKESKRNQPGKATGKGKKVSDKWLNDAGKENGVPIPDRIANKLRGQKFNNFDEFRRKLWEEVSKDPELSKNFIQSNRTRMSNGLSPRARYRDSVGGRRSFELHHDKPISQGGEVYDIDNIRVATPKRHIDIHRGK</sequence>
<dbReference type="InterPro" id="IPR044925">
    <property type="entry name" value="His-Me_finger_sf"/>
</dbReference>
<evidence type="ECO:0000256" key="4">
    <source>
        <dbReference type="ARBA" id="ARBA00022759"/>
    </source>
</evidence>
<feature type="region of interest" description="Disordered" evidence="9">
    <location>
        <begin position="1"/>
        <end position="56"/>
    </location>
</feature>
<keyword evidence="8" id="KW-0175">Coiled coil</keyword>
<organism evidence="11 12">
    <name type="scientific">Proteus terrae subsp. cibarius</name>
    <dbReference type="NCBI Taxonomy" id="626774"/>
    <lineage>
        <taxon>Bacteria</taxon>
        <taxon>Pseudomonadati</taxon>
        <taxon>Pseudomonadota</taxon>
        <taxon>Gammaproteobacteria</taxon>
        <taxon>Enterobacterales</taxon>
        <taxon>Morganellaceae</taxon>
        <taxon>Proteus</taxon>
    </lineage>
</organism>
<dbReference type="Gene3D" id="3.90.540.10">
    <property type="entry name" value="Colicin/pyocin, DNase domain"/>
    <property type="match status" value="1"/>
</dbReference>
<dbReference type="RefSeq" id="WP_196563508.1">
    <property type="nucleotide sequence ID" value="NZ_JADSJR010000002.1"/>
</dbReference>
<dbReference type="AlphaFoldDB" id="A0A8I0WPU1"/>
<feature type="domain" description="HNH nuclease" evidence="10">
    <location>
        <begin position="495"/>
        <end position="550"/>
    </location>
</feature>
<name>A0A8I0WPU1_9GAMM</name>
<dbReference type="GO" id="GO:0004519">
    <property type="term" value="F:endonuclease activity"/>
    <property type="evidence" value="ECO:0007669"/>
    <property type="project" value="UniProtKB-KW"/>
</dbReference>